<gene>
    <name evidence="1" type="ORF">L3081_03505</name>
</gene>
<evidence type="ECO:0000313" key="2">
    <source>
        <dbReference type="Proteomes" id="UP001139646"/>
    </source>
</evidence>
<comment type="caution">
    <text evidence="1">The sequence shown here is derived from an EMBL/GenBank/DDBJ whole genome shotgun (WGS) entry which is preliminary data.</text>
</comment>
<dbReference type="RefSeq" id="WP_242283520.1">
    <property type="nucleotide sequence ID" value="NZ_JAKKSL010000001.1"/>
</dbReference>
<dbReference type="EMBL" id="JAKKSL010000001">
    <property type="protein sequence ID" value="MCI2282641.1"/>
    <property type="molecule type" value="Genomic_DNA"/>
</dbReference>
<name>A0ABS9WZI0_9GAMM</name>
<evidence type="ECO:0000313" key="1">
    <source>
        <dbReference type="EMBL" id="MCI2282641.1"/>
    </source>
</evidence>
<proteinExistence type="predicted"/>
<organism evidence="1 2">
    <name type="scientific">Colwellia maritima</name>
    <dbReference type="NCBI Taxonomy" id="2912588"/>
    <lineage>
        <taxon>Bacteria</taxon>
        <taxon>Pseudomonadati</taxon>
        <taxon>Pseudomonadota</taxon>
        <taxon>Gammaproteobacteria</taxon>
        <taxon>Alteromonadales</taxon>
        <taxon>Colwelliaceae</taxon>
        <taxon>Colwellia</taxon>
    </lineage>
</organism>
<reference evidence="1" key="1">
    <citation type="submission" date="2022-01" db="EMBL/GenBank/DDBJ databases">
        <title>Colwellia maritima, isolated from seawater.</title>
        <authorList>
            <person name="Kristyanto S."/>
            <person name="Jung J."/>
            <person name="Jeon C.O."/>
        </authorList>
    </citation>
    <scope>NUCLEOTIDE SEQUENCE</scope>
    <source>
        <strain evidence="1">MSW7</strain>
    </source>
</reference>
<protein>
    <submittedName>
        <fullName evidence="1">Uncharacterized protein</fullName>
    </submittedName>
</protein>
<dbReference type="Proteomes" id="UP001139646">
    <property type="component" value="Unassembled WGS sequence"/>
</dbReference>
<accession>A0ABS9WZI0</accession>
<keyword evidence="2" id="KW-1185">Reference proteome</keyword>
<sequence>MSWGCRALGATGDSQYMPLLQSIYQSKAAHKKLKKYANKAYQYLLNSAHAIMTSEATAPVDREITATIAPLPLPPRMNAQDIIPKASLSANQRQIFAIAKGEWQAIKYIAQHISKMEHVGAAEIEVYDALGQFLVEMYGYNLDNKKIDVLAWICRTLGESKNGRYKVLLQQVANQVVNTKLQNYASSASRSLPQNATPYIIGGINFQKILDTYQQ</sequence>